<dbReference type="RefSeq" id="XP_027610468.1">
    <property type="nucleotide sequence ID" value="XM_027754667.1"/>
</dbReference>
<evidence type="ECO:0000256" key="3">
    <source>
        <dbReference type="ARBA" id="ARBA00022989"/>
    </source>
</evidence>
<proteinExistence type="predicted"/>
<sequence length="382" mass="42979">MSLRFLQFLTPPQPVTRPEYDGLEFRWRMLTFRPALFKQEAVILAIALVYIAAYFIGKKMNANRANKWFKEQRSILTAQFSRPWQREGLIQDGSSDFFIYSTGRRALTSLHTTLSLRPRHDLAQVAFQFGRGLIELDYKPCDEVELNFAFRNTPGKEGVPDCVWAVVAKDQIRGIKENRWDLTFTKTTDNPSLPPSLTVMSEIADVTTNLLKPLGTLSLPAVLSDPALLPYFRSLSLTDQPRTRPKAPPVPGAPRTRHLILSLALPPPSAAQAVRPLIAASFQLVDAIAGEGKVFGSRGGLAAALRPETKSKLRKVREELARELKEEAGKEKAEEKAEEKAAAKKKAEEERLSKLSASDQKKEMEREKKRLMRKTQGKVKTR</sequence>
<keyword evidence="8" id="KW-1185">Reference proteome</keyword>
<evidence type="ECO:0000256" key="4">
    <source>
        <dbReference type="ARBA" id="ARBA00023136"/>
    </source>
</evidence>
<name>A0A401GBL5_9APHY</name>
<dbReference type="STRING" id="139825.A0A401GBL5"/>
<dbReference type="GeneID" id="38776472"/>
<dbReference type="EMBL" id="BFAD01000002">
    <property type="protein sequence ID" value="GBE79555.1"/>
    <property type="molecule type" value="Genomic_DNA"/>
</dbReference>
<keyword evidence="2 6" id="KW-0812">Transmembrane</keyword>
<evidence type="ECO:0000313" key="7">
    <source>
        <dbReference type="EMBL" id="GBE79555.1"/>
    </source>
</evidence>
<feature type="compositionally biased region" description="Basic and acidic residues" evidence="5">
    <location>
        <begin position="323"/>
        <end position="368"/>
    </location>
</feature>
<dbReference type="InterPro" id="IPR012879">
    <property type="entry name" value="CCDC47"/>
</dbReference>
<dbReference type="GO" id="GO:0016020">
    <property type="term" value="C:membrane"/>
    <property type="evidence" value="ECO:0007669"/>
    <property type="project" value="UniProtKB-SubCell"/>
</dbReference>
<evidence type="ECO:0000256" key="5">
    <source>
        <dbReference type="SAM" id="MobiDB-lite"/>
    </source>
</evidence>
<dbReference type="InParanoid" id="A0A401GBL5"/>
<keyword evidence="3 6" id="KW-1133">Transmembrane helix</keyword>
<evidence type="ECO:0000256" key="6">
    <source>
        <dbReference type="SAM" id="Phobius"/>
    </source>
</evidence>
<organism evidence="7 8">
    <name type="scientific">Sparassis crispa</name>
    <dbReference type="NCBI Taxonomy" id="139825"/>
    <lineage>
        <taxon>Eukaryota</taxon>
        <taxon>Fungi</taxon>
        <taxon>Dikarya</taxon>
        <taxon>Basidiomycota</taxon>
        <taxon>Agaricomycotina</taxon>
        <taxon>Agaricomycetes</taxon>
        <taxon>Polyporales</taxon>
        <taxon>Sparassidaceae</taxon>
        <taxon>Sparassis</taxon>
    </lineage>
</organism>
<dbReference type="Pfam" id="PF07946">
    <property type="entry name" value="CCDC47"/>
    <property type="match status" value="1"/>
</dbReference>
<dbReference type="PANTHER" id="PTHR12883:SF0">
    <property type="entry name" value="PAT COMPLEX SUBUNIT CCDC47"/>
    <property type="match status" value="1"/>
</dbReference>
<keyword evidence="4 6" id="KW-0472">Membrane</keyword>
<evidence type="ECO:0000256" key="2">
    <source>
        <dbReference type="ARBA" id="ARBA00022692"/>
    </source>
</evidence>
<feature type="compositionally biased region" description="Basic residues" evidence="5">
    <location>
        <begin position="369"/>
        <end position="382"/>
    </location>
</feature>
<reference evidence="7 8" key="1">
    <citation type="journal article" date="2018" name="Sci. Rep.">
        <title>Genome sequence of the cauliflower mushroom Sparassis crispa (Hanabiratake) and its association with beneficial usage.</title>
        <authorList>
            <person name="Kiyama R."/>
            <person name="Furutani Y."/>
            <person name="Kawaguchi K."/>
            <person name="Nakanishi T."/>
        </authorList>
    </citation>
    <scope>NUCLEOTIDE SEQUENCE [LARGE SCALE GENOMIC DNA]</scope>
</reference>
<dbReference type="PANTHER" id="PTHR12883">
    <property type="entry name" value="ADIPOCYTE-SPECIFIC PROTEIN 4-RELATED"/>
    <property type="match status" value="1"/>
</dbReference>
<comment type="subcellular location">
    <subcellularLocation>
        <location evidence="1">Membrane</location>
        <topology evidence="1">Single-pass membrane protein</topology>
    </subcellularLocation>
</comment>
<gene>
    <name evidence="7" type="ORF">SCP_0207550</name>
</gene>
<dbReference type="FunCoup" id="A0A401GBL5">
    <property type="interactions" value="241"/>
</dbReference>
<evidence type="ECO:0000256" key="1">
    <source>
        <dbReference type="ARBA" id="ARBA00004167"/>
    </source>
</evidence>
<dbReference type="GO" id="GO:0005509">
    <property type="term" value="F:calcium ion binding"/>
    <property type="evidence" value="ECO:0007669"/>
    <property type="project" value="InterPro"/>
</dbReference>
<feature type="region of interest" description="Disordered" evidence="5">
    <location>
        <begin position="323"/>
        <end position="382"/>
    </location>
</feature>
<dbReference type="OrthoDB" id="10039147at2759"/>
<dbReference type="GO" id="GO:0005783">
    <property type="term" value="C:endoplasmic reticulum"/>
    <property type="evidence" value="ECO:0007669"/>
    <property type="project" value="InterPro"/>
</dbReference>
<dbReference type="GO" id="GO:0032469">
    <property type="term" value="P:endoplasmic reticulum calcium ion homeostasis"/>
    <property type="evidence" value="ECO:0007669"/>
    <property type="project" value="InterPro"/>
</dbReference>
<protein>
    <submittedName>
        <fullName evidence="7">DUF1682-domain-containing protein</fullName>
    </submittedName>
</protein>
<feature type="transmembrane region" description="Helical" evidence="6">
    <location>
        <begin position="36"/>
        <end position="57"/>
    </location>
</feature>
<comment type="caution">
    <text evidence="7">The sequence shown here is derived from an EMBL/GenBank/DDBJ whole genome shotgun (WGS) entry which is preliminary data.</text>
</comment>
<dbReference type="AlphaFoldDB" id="A0A401GBL5"/>
<dbReference type="Proteomes" id="UP000287166">
    <property type="component" value="Unassembled WGS sequence"/>
</dbReference>
<accession>A0A401GBL5</accession>
<evidence type="ECO:0000313" key="8">
    <source>
        <dbReference type="Proteomes" id="UP000287166"/>
    </source>
</evidence>